<protein>
    <submittedName>
        <fullName evidence="8">Membrane-spanning 4-domains subfamily A member 4A-like isoform X1</fullName>
    </submittedName>
</protein>
<evidence type="ECO:0000256" key="3">
    <source>
        <dbReference type="ARBA" id="ARBA00022692"/>
    </source>
</evidence>
<dbReference type="PANTHER" id="PTHR23320">
    <property type="entry name" value="MEMBRANE-SPANNING 4-DOMAINS SUBFAMILY A MS4A -RELATED"/>
    <property type="match status" value="1"/>
</dbReference>
<feature type="transmembrane region" description="Helical" evidence="6">
    <location>
        <begin position="133"/>
        <end position="151"/>
    </location>
</feature>
<keyword evidence="7" id="KW-1185">Reference proteome</keyword>
<comment type="similarity">
    <text evidence="2">Belongs to the MS4A family.</text>
</comment>
<gene>
    <name evidence="8" type="primary">LOC140597431</name>
</gene>
<evidence type="ECO:0000256" key="5">
    <source>
        <dbReference type="ARBA" id="ARBA00023136"/>
    </source>
</evidence>
<dbReference type="Pfam" id="PF04103">
    <property type="entry name" value="CD20"/>
    <property type="match status" value="1"/>
</dbReference>
<feature type="transmembrane region" description="Helical" evidence="6">
    <location>
        <begin position="171"/>
        <end position="194"/>
    </location>
</feature>
<evidence type="ECO:0000256" key="1">
    <source>
        <dbReference type="ARBA" id="ARBA00004141"/>
    </source>
</evidence>
<evidence type="ECO:0000256" key="2">
    <source>
        <dbReference type="ARBA" id="ARBA00009565"/>
    </source>
</evidence>
<keyword evidence="5 6" id="KW-0472">Membrane</keyword>
<dbReference type="GeneID" id="140597431"/>
<dbReference type="PANTHER" id="PTHR23320:SF148">
    <property type="entry name" value="MEMBRANE SPANNING 4-DOMAINS A4A"/>
    <property type="match status" value="1"/>
</dbReference>
<keyword evidence="4 6" id="KW-1133">Transmembrane helix</keyword>
<dbReference type="RefSeq" id="XP_072601807.1">
    <property type="nucleotide sequence ID" value="XM_072745706.1"/>
</dbReference>
<accession>A0ABM4ZGX9</accession>
<feature type="transmembrane region" description="Helical" evidence="6">
    <location>
        <begin position="103"/>
        <end position="121"/>
    </location>
</feature>
<evidence type="ECO:0000313" key="7">
    <source>
        <dbReference type="Proteomes" id="UP001652641"/>
    </source>
</evidence>
<sequence>MLTSVFFPGVDSRKGTFEAETARDYTINLPESEHIPQLHEPSTWVLPSQQQKSLLLFLKGQPQILGVAEILIGLVMLCLGVTISPFPHDYEGGHSMTTKTGYHLWGSLSFFISGVVSVAAGRKVTKCLIQGSLGMNALSATAAGVGTSMIIAEEISLYESAVWRSPYETVFTGLLTGMLLLSLGGGFTALALAVSACRAACSVSKVVVFLPNDDGSPSEVSPEHVYDEVTFQ</sequence>
<comment type="subcellular location">
    <subcellularLocation>
        <location evidence="1">Membrane</location>
        <topology evidence="1">Multi-pass membrane protein</topology>
    </subcellularLocation>
</comment>
<organism evidence="7 8">
    <name type="scientific">Vulpes vulpes</name>
    <name type="common">Red fox</name>
    <dbReference type="NCBI Taxonomy" id="9627"/>
    <lineage>
        <taxon>Eukaryota</taxon>
        <taxon>Metazoa</taxon>
        <taxon>Chordata</taxon>
        <taxon>Craniata</taxon>
        <taxon>Vertebrata</taxon>
        <taxon>Euteleostomi</taxon>
        <taxon>Mammalia</taxon>
        <taxon>Eutheria</taxon>
        <taxon>Laurasiatheria</taxon>
        <taxon>Carnivora</taxon>
        <taxon>Caniformia</taxon>
        <taxon>Canidae</taxon>
        <taxon>Vulpes</taxon>
    </lineage>
</organism>
<feature type="transmembrane region" description="Helical" evidence="6">
    <location>
        <begin position="64"/>
        <end position="83"/>
    </location>
</feature>
<dbReference type="InterPro" id="IPR007237">
    <property type="entry name" value="CD20-like"/>
</dbReference>
<evidence type="ECO:0000256" key="6">
    <source>
        <dbReference type="SAM" id="Phobius"/>
    </source>
</evidence>
<proteinExistence type="inferred from homology"/>
<name>A0ABM4ZGX9_VULVU</name>
<dbReference type="InterPro" id="IPR030417">
    <property type="entry name" value="MS4A"/>
</dbReference>
<keyword evidence="3 6" id="KW-0812">Transmembrane</keyword>
<evidence type="ECO:0000256" key="4">
    <source>
        <dbReference type="ARBA" id="ARBA00022989"/>
    </source>
</evidence>
<dbReference type="Proteomes" id="UP001652641">
    <property type="component" value="Unplaced"/>
</dbReference>
<evidence type="ECO:0000313" key="8">
    <source>
        <dbReference type="RefSeq" id="XP_072601807.1"/>
    </source>
</evidence>
<reference evidence="8" key="1">
    <citation type="submission" date="2025-08" db="UniProtKB">
        <authorList>
            <consortium name="RefSeq"/>
        </authorList>
    </citation>
    <scope>IDENTIFICATION</scope>
    <source>
        <tissue evidence="8">Cell line</tissue>
    </source>
</reference>